<organism evidence="4">
    <name type="scientific">Onchocerca flexuosa</name>
    <dbReference type="NCBI Taxonomy" id="387005"/>
    <lineage>
        <taxon>Eukaryota</taxon>
        <taxon>Metazoa</taxon>
        <taxon>Ecdysozoa</taxon>
        <taxon>Nematoda</taxon>
        <taxon>Chromadorea</taxon>
        <taxon>Rhabditida</taxon>
        <taxon>Spirurina</taxon>
        <taxon>Spiruromorpha</taxon>
        <taxon>Filarioidea</taxon>
        <taxon>Onchocercidae</taxon>
        <taxon>Onchocerca</taxon>
    </lineage>
</organism>
<keyword evidence="1" id="KW-0472">Membrane</keyword>
<sequence length="109" mass="13629">MCRFRCVYYFRDLNRNHLKDDRSNFPDENQLSKELTFAQLHEIVQFFDPNVENNIEQTHPLNFNDRNYGFLLWGFIFSILIMIYYRTLIRRPVIRFRIFRFMLRQLRVL</sequence>
<evidence type="ECO:0000256" key="1">
    <source>
        <dbReference type="SAM" id="Phobius"/>
    </source>
</evidence>
<dbReference type="STRING" id="387005.A0A183HFA7"/>
<protein>
    <submittedName>
        <fullName evidence="2 4">Uncharacterized protein</fullName>
    </submittedName>
</protein>
<keyword evidence="1" id="KW-1133">Transmembrane helix</keyword>
<feature type="transmembrane region" description="Helical" evidence="1">
    <location>
        <begin position="70"/>
        <end position="89"/>
    </location>
</feature>
<accession>A0A183HFA7</accession>
<dbReference type="AlphaFoldDB" id="A0A183HFA7"/>
<name>A0A183HFA7_9BILA</name>
<dbReference type="WBParaSite" id="OFLC_0000616801-mRNA-1">
    <property type="protein sequence ID" value="OFLC_0000616801-mRNA-1"/>
    <property type="gene ID" value="OFLC_0000616801"/>
</dbReference>
<reference evidence="2 3" key="2">
    <citation type="submission" date="2018-11" db="EMBL/GenBank/DDBJ databases">
        <authorList>
            <consortium name="Pathogen Informatics"/>
        </authorList>
    </citation>
    <scope>NUCLEOTIDE SEQUENCE [LARGE SCALE GENOMIC DNA]</scope>
</reference>
<keyword evidence="1" id="KW-0812">Transmembrane</keyword>
<dbReference type="EMBL" id="UZAJ01005721">
    <property type="protein sequence ID" value="VDO45651.1"/>
    <property type="molecule type" value="Genomic_DNA"/>
</dbReference>
<evidence type="ECO:0000313" key="4">
    <source>
        <dbReference type="WBParaSite" id="OFLC_0000616801-mRNA-1"/>
    </source>
</evidence>
<keyword evidence="3" id="KW-1185">Reference proteome</keyword>
<evidence type="ECO:0000313" key="2">
    <source>
        <dbReference type="EMBL" id="VDO45651.1"/>
    </source>
</evidence>
<proteinExistence type="predicted"/>
<evidence type="ECO:0000313" key="3">
    <source>
        <dbReference type="Proteomes" id="UP000267606"/>
    </source>
</evidence>
<gene>
    <name evidence="2" type="ORF">OFLC_LOCUS6170</name>
</gene>
<reference evidence="4" key="1">
    <citation type="submission" date="2016-06" db="UniProtKB">
        <authorList>
            <consortium name="WormBaseParasite"/>
        </authorList>
    </citation>
    <scope>IDENTIFICATION</scope>
</reference>
<dbReference type="Proteomes" id="UP000267606">
    <property type="component" value="Unassembled WGS sequence"/>
</dbReference>